<proteinExistence type="predicted"/>
<dbReference type="PROSITE" id="PS00092">
    <property type="entry name" value="N6_MTASE"/>
    <property type="match status" value="1"/>
</dbReference>
<protein>
    <submittedName>
        <fullName evidence="4">16S rRNA (Guanine966-N2)-methyltransferase</fullName>
    </submittedName>
</protein>
<accession>A0A1M7YEJ7</accession>
<dbReference type="GO" id="GO:0008168">
    <property type="term" value="F:methyltransferase activity"/>
    <property type="evidence" value="ECO:0007669"/>
    <property type="project" value="UniProtKB-KW"/>
</dbReference>
<dbReference type="PANTHER" id="PTHR43542">
    <property type="entry name" value="METHYLTRANSFERASE"/>
    <property type="match status" value="1"/>
</dbReference>
<sequence>MRIISGKAGGRRLATPPGRTQDIRPTSDRAREALFNILGPVVNGSRVLDLYAGTGALGLEAFSRGAVDITFVDFHRQPLEIIRKNISLCLPAGDQTVVSVLRYDLRKGLPPALLGGKAIFDLIFLDPPYSQGLSLKTLQYLGNGNLLTPNGIVVAEERSSESLPAQCEMLHLFDQRTYGDTGFWLYSLHHQTDTSVKERQ</sequence>
<dbReference type="SUPFAM" id="SSF53335">
    <property type="entry name" value="S-adenosyl-L-methionine-dependent methyltransferases"/>
    <property type="match status" value="1"/>
</dbReference>
<dbReference type="PIRSF" id="PIRSF004553">
    <property type="entry name" value="CHP00095"/>
    <property type="match status" value="1"/>
</dbReference>
<keyword evidence="2 4" id="KW-0808">Transferase</keyword>
<evidence type="ECO:0000313" key="5">
    <source>
        <dbReference type="Proteomes" id="UP000184603"/>
    </source>
</evidence>
<dbReference type="RefSeq" id="WP_073615198.1">
    <property type="nucleotide sequence ID" value="NZ_FRFE01000022.1"/>
</dbReference>
<dbReference type="NCBIfam" id="TIGR00095">
    <property type="entry name" value="16S rRNA (guanine(966)-N(2))-methyltransferase RsmD"/>
    <property type="match status" value="1"/>
</dbReference>
<reference evidence="4 5" key="1">
    <citation type="submission" date="2016-12" db="EMBL/GenBank/DDBJ databases">
        <authorList>
            <person name="Song W.-J."/>
            <person name="Kurnit D.M."/>
        </authorList>
    </citation>
    <scope>NUCLEOTIDE SEQUENCE [LARGE SCALE GENOMIC DNA]</scope>
    <source>
        <strain evidence="4 5">DSM 18488</strain>
    </source>
</reference>
<dbReference type="InterPro" id="IPR029063">
    <property type="entry name" value="SAM-dependent_MTases_sf"/>
</dbReference>
<dbReference type="STRING" id="1121416.SAMN02745220_03748"/>
<keyword evidence="5" id="KW-1185">Reference proteome</keyword>
<evidence type="ECO:0000313" key="4">
    <source>
        <dbReference type="EMBL" id="SHO51001.1"/>
    </source>
</evidence>
<keyword evidence="1 4" id="KW-0489">Methyltransferase</keyword>
<dbReference type="AlphaFoldDB" id="A0A1M7YEJ7"/>
<evidence type="ECO:0000256" key="2">
    <source>
        <dbReference type="ARBA" id="ARBA00022679"/>
    </source>
</evidence>
<gene>
    <name evidence="4" type="ORF">SAMN02745220_03748</name>
</gene>
<dbReference type="Pfam" id="PF03602">
    <property type="entry name" value="Cons_hypoth95"/>
    <property type="match status" value="1"/>
</dbReference>
<name>A0A1M7YEJ7_9BACT</name>
<dbReference type="GO" id="GO:0003676">
    <property type="term" value="F:nucleic acid binding"/>
    <property type="evidence" value="ECO:0007669"/>
    <property type="project" value="InterPro"/>
</dbReference>
<evidence type="ECO:0000256" key="3">
    <source>
        <dbReference type="SAM" id="MobiDB-lite"/>
    </source>
</evidence>
<dbReference type="PANTHER" id="PTHR43542:SF1">
    <property type="entry name" value="METHYLTRANSFERASE"/>
    <property type="match status" value="1"/>
</dbReference>
<dbReference type="EMBL" id="FRFE01000022">
    <property type="protein sequence ID" value="SHO51001.1"/>
    <property type="molecule type" value="Genomic_DNA"/>
</dbReference>
<dbReference type="Proteomes" id="UP000184603">
    <property type="component" value="Unassembled WGS sequence"/>
</dbReference>
<dbReference type="CDD" id="cd02440">
    <property type="entry name" value="AdoMet_MTases"/>
    <property type="match status" value="1"/>
</dbReference>
<feature type="region of interest" description="Disordered" evidence="3">
    <location>
        <begin position="1"/>
        <end position="22"/>
    </location>
</feature>
<organism evidence="4 5">
    <name type="scientific">Desulfopila aestuarii DSM 18488</name>
    <dbReference type="NCBI Taxonomy" id="1121416"/>
    <lineage>
        <taxon>Bacteria</taxon>
        <taxon>Pseudomonadati</taxon>
        <taxon>Thermodesulfobacteriota</taxon>
        <taxon>Desulfobulbia</taxon>
        <taxon>Desulfobulbales</taxon>
        <taxon>Desulfocapsaceae</taxon>
        <taxon>Desulfopila</taxon>
    </lineage>
</organism>
<dbReference type="InterPro" id="IPR004398">
    <property type="entry name" value="RNA_MeTrfase_RsmD"/>
</dbReference>
<evidence type="ECO:0000256" key="1">
    <source>
        <dbReference type="ARBA" id="ARBA00022603"/>
    </source>
</evidence>
<dbReference type="Gene3D" id="3.40.50.150">
    <property type="entry name" value="Vaccinia Virus protein VP39"/>
    <property type="match status" value="1"/>
</dbReference>
<dbReference type="InterPro" id="IPR002052">
    <property type="entry name" value="DNA_methylase_N6_adenine_CS"/>
</dbReference>
<dbReference type="GO" id="GO:0031167">
    <property type="term" value="P:rRNA methylation"/>
    <property type="evidence" value="ECO:0007669"/>
    <property type="project" value="InterPro"/>
</dbReference>